<evidence type="ECO:0000313" key="11">
    <source>
        <dbReference type="Proteomes" id="UP000239899"/>
    </source>
</evidence>
<evidence type="ECO:0000256" key="7">
    <source>
        <dbReference type="ARBA" id="ARBA00038475"/>
    </source>
</evidence>
<dbReference type="SMART" id="SM00679">
    <property type="entry name" value="CTNS"/>
    <property type="match status" value="2"/>
</dbReference>
<evidence type="ECO:0000256" key="4">
    <source>
        <dbReference type="ARBA" id="ARBA00022737"/>
    </source>
</evidence>
<dbReference type="OrthoDB" id="271506at2759"/>
<organism evidence="10 11">
    <name type="scientific">Chlorella sorokiniana</name>
    <name type="common">Freshwater green alga</name>
    <dbReference type="NCBI Taxonomy" id="3076"/>
    <lineage>
        <taxon>Eukaryota</taxon>
        <taxon>Viridiplantae</taxon>
        <taxon>Chlorophyta</taxon>
        <taxon>core chlorophytes</taxon>
        <taxon>Trebouxiophyceae</taxon>
        <taxon>Chlorellales</taxon>
        <taxon>Chlorellaceae</taxon>
        <taxon>Chlorella clade</taxon>
        <taxon>Chlorella</taxon>
    </lineage>
</organism>
<evidence type="ECO:0000256" key="6">
    <source>
        <dbReference type="ARBA" id="ARBA00023136"/>
    </source>
</evidence>
<evidence type="ECO:0000256" key="5">
    <source>
        <dbReference type="ARBA" id="ARBA00022989"/>
    </source>
</evidence>
<proteinExistence type="inferred from homology"/>
<keyword evidence="2" id="KW-0813">Transport</keyword>
<keyword evidence="6 8" id="KW-0472">Membrane</keyword>
<evidence type="ECO:0000256" key="2">
    <source>
        <dbReference type="ARBA" id="ARBA00022448"/>
    </source>
</evidence>
<dbReference type="Pfam" id="PF04193">
    <property type="entry name" value="PQ-loop"/>
    <property type="match status" value="2"/>
</dbReference>
<comment type="subcellular location">
    <subcellularLocation>
        <location evidence="1 8">Membrane</location>
        <topology evidence="1 8">Multi-pass membrane protein</topology>
    </subcellularLocation>
</comment>
<evidence type="ECO:0000256" key="1">
    <source>
        <dbReference type="ARBA" id="ARBA00004141"/>
    </source>
</evidence>
<dbReference type="PIRSF" id="PIRSF023381">
    <property type="entry name" value="MannP-dilichol_defect-1p"/>
    <property type="match status" value="1"/>
</dbReference>
<dbReference type="Gene3D" id="1.20.1280.290">
    <property type="match status" value="2"/>
</dbReference>
<accession>A0A2P6U0H4</accession>
<dbReference type="PANTHER" id="PTHR12226">
    <property type="entry name" value="MANNOSE-P-DOLICHOL UTILIZATION DEFECT 1 LEC35 -RELATED"/>
    <property type="match status" value="1"/>
</dbReference>
<comment type="similarity">
    <text evidence="7 8">Belongs to the MPDU1 (TC 2.A.43.3) family.</text>
</comment>
<feature type="transmembrane region" description="Helical" evidence="9">
    <location>
        <begin position="89"/>
        <end position="109"/>
    </location>
</feature>
<evidence type="ECO:0000256" key="8">
    <source>
        <dbReference type="PIRNR" id="PIRNR023381"/>
    </source>
</evidence>
<dbReference type="InterPro" id="IPR006603">
    <property type="entry name" value="PQ-loop_rpt"/>
</dbReference>
<dbReference type="AlphaFoldDB" id="A0A2P6U0H4"/>
<dbReference type="GO" id="GO:0016020">
    <property type="term" value="C:membrane"/>
    <property type="evidence" value="ECO:0007669"/>
    <property type="project" value="UniProtKB-SubCell"/>
</dbReference>
<name>A0A2P6U0H4_CHLSO</name>
<dbReference type="Proteomes" id="UP000239899">
    <property type="component" value="Unassembled WGS sequence"/>
</dbReference>
<keyword evidence="5 8" id="KW-1133">Transmembrane helix</keyword>
<dbReference type="EMBL" id="LHPG02000003">
    <property type="protein sequence ID" value="PRW59800.1"/>
    <property type="molecule type" value="Genomic_DNA"/>
</dbReference>
<reference evidence="10 11" key="1">
    <citation type="journal article" date="2018" name="Plant J.">
        <title>Genome sequences of Chlorella sorokiniana UTEX 1602 and Micractinium conductrix SAG 241.80: implications to maltose excretion by a green alga.</title>
        <authorList>
            <person name="Arriola M.B."/>
            <person name="Velmurugan N."/>
            <person name="Zhang Y."/>
            <person name="Plunkett M.H."/>
            <person name="Hondzo H."/>
            <person name="Barney B.M."/>
        </authorList>
    </citation>
    <scope>NUCLEOTIDE SEQUENCE [LARGE SCALE GENOMIC DNA]</scope>
    <source>
        <strain evidence="11">UTEX 1602</strain>
    </source>
</reference>
<evidence type="ECO:0000256" key="9">
    <source>
        <dbReference type="SAM" id="Phobius"/>
    </source>
</evidence>
<dbReference type="InterPro" id="IPR016817">
    <property type="entry name" value="MannP-dilichol_defect-1"/>
</dbReference>
<dbReference type="STRING" id="3076.A0A2P6U0H4"/>
<evidence type="ECO:0000313" key="10">
    <source>
        <dbReference type="EMBL" id="PRW59800.1"/>
    </source>
</evidence>
<keyword evidence="4" id="KW-0677">Repeat</keyword>
<keyword evidence="11" id="KW-1185">Reference proteome</keyword>
<feature type="transmembrane region" description="Helical" evidence="9">
    <location>
        <begin position="116"/>
        <end position="134"/>
    </location>
</feature>
<dbReference type="PANTHER" id="PTHR12226:SF2">
    <property type="entry name" value="MANNOSE-P-DOLICHOL UTILIZATION DEFECT 1 PROTEIN"/>
    <property type="match status" value="1"/>
</dbReference>
<gene>
    <name evidence="10" type="ORF">C2E21_1483</name>
</gene>
<comment type="caution">
    <text evidence="10">The sequence shown here is derived from an EMBL/GenBank/DDBJ whole genome shotgun (WGS) entry which is preliminary data.</text>
</comment>
<keyword evidence="3 8" id="KW-0812">Transmembrane</keyword>
<sequence length="241" mass="25586">MSDLLQLLRLALGELAHGRFPHNDILKPLISKVLGYGILAGSTMVKLPQVAAVVRARSAAGLSPLSFELETLGLVIAVTYGFLMGLPFSAFGETVALLIQNNILLLLIYHYQRRRLGRTLLLVAVLAAAGWVAMSGQLSAKHITALYDCNNAILILSRVPQIWANLQAGGTGQLSLITYALNTAGAAARIFTSIQEKAGSAMLRGAVISTLLNAVLALQIVWYKGGGATKNAGRRGKKKAT</sequence>
<protein>
    <recommendedName>
        <fullName evidence="8">Mannose-P-dolichol utilization defect 1 protein homolog</fullName>
    </recommendedName>
</protein>
<evidence type="ECO:0000256" key="3">
    <source>
        <dbReference type="ARBA" id="ARBA00022692"/>
    </source>
</evidence>